<dbReference type="KEGG" id="pars:DRW48_01895"/>
<reference evidence="11" key="1">
    <citation type="submission" date="2018-07" db="EMBL/GenBank/DDBJ databases">
        <title>Genome sequencing of Paracoccus sp. SC2-6.</title>
        <authorList>
            <person name="Heo J."/>
            <person name="Kim S.-J."/>
            <person name="Kwon S.-W."/>
        </authorList>
    </citation>
    <scope>NUCLEOTIDE SEQUENCE [LARGE SCALE GENOMIC DNA]</scope>
    <source>
        <strain evidence="11">SC2-6</strain>
    </source>
</reference>
<evidence type="ECO:0000256" key="8">
    <source>
        <dbReference type="PIRSR" id="PIRSR000232-1"/>
    </source>
</evidence>
<evidence type="ECO:0000259" key="9">
    <source>
        <dbReference type="Pfam" id="PF00881"/>
    </source>
</evidence>
<dbReference type="RefSeq" id="WP_114074931.1">
    <property type="nucleotide sequence ID" value="NZ_CP030918.1"/>
</dbReference>
<proteinExistence type="inferred from homology"/>
<dbReference type="EMBL" id="CP030918">
    <property type="protein sequence ID" value="AXC48612.1"/>
    <property type="molecule type" value="Genomic_DNA"/>
</dbReference>
<evidence type="ECO:0000256" key="1">
    <source>
        <dbReference type="ARBA" id="ARBA00007118"/>
    </source>
</evidence>
<evidence type="ECO:0000256" key="2">
    <source>
        <dbReference type="ARBA" id="ARBA00022630"/>
    </source>
</evidence>
<evidence type="ECO:0000313" key="11">
    <source>
        <dbReference type="Proteomes" id="UP000252023"/>
    </source>
</evidence>
<dbReference type="EC" id="1.-.-.-" evidence="7"/>
<comment type="cofactor">
    <cofactor evidence="8">
        <name>FMN</name>
        <dbReference type="ChEBI" id="CHEBI:58210"/>
    </cofactor>
    <text evidence="8">Binds 1 FMN per subunit.</text>
</comment>
<feature type="binding site" description="in other chain" evidence="8">
    <location>
        <begin position="137"/>
        <end position="139"/>
    </location>
    <ligand>
        <name>FMN</name>
        <dbReference type="ChEBI" id="CHEBI:58210"/>
        <note>ligand shared between dimeric partners</note>
    </ligand>
</feature>
<evidence type="ECO:0000256" key="5">
    <source>
        <dbReference type="ARBA" id="ARBA00023002"/>
    </source>
</evidence>
<sequence length="189" mass="19628">MPVRSDAALAFLASRRSVPPKLLSGPGPEGAALEQLLTLAIRVPDHGKLAPWRLIVLSRTRLDQMVAPITAAMTAQGAGEAVIAKAISALASPLIVAVILSPVASDKIPLREQVMSAASVCLTLLQAALAAGWGAAWLTGPLAEDKLARDLLALGEGESVAGLIHIGRFDGEALPDRPRPELADKVSFL</sequence>
<evidence type="ECO:0000256" key="4">
    <source>
        <dbReference type="ARBA" id="ARBA00022857"/>
    </source>
</evidence>
<dbReference type="InterPro" id="IPR000415">
    <property type="entry name" value="Nitroreductase-like"/>
</dbReference>
<feature type="binding site" evidence="8">
    <location>
        <position position="42"/>
    </location>
    <ligand>
        <name>FMN</name>
        <dbReference type="ChEBI" id="CHEBI:58210"/>
        <note>ligand shared between dimeric partners</note>
    </ligand>
</feature>
<dbReference type="OrthoDB" id="9804207at2"/>
<dbReference type="InterPro" id="IPR052530">
    <property type="entry name" value="NAD(P)H_nitroreductase"/>
</dbReference>
<keyword evidence="2 7" id="KW-0285">Flavoprotein</keyword>
<keyword evidence="5 7" id="KW-0560">Oxidoreductase</keyword>
<dbReference type="InterPro" id="IPR029479">
    <property type="entry name" value="Nitroreductase"/>
</dbReference>
<comment type="similarity">
    <text evidence="1 7">Belongs to the nitroreductase family.</text>
</comment>
<feature type="binding site" description="in other chain" evidence="8">
    <location>
        <begin position="15"/>
        <end position="17"/>
    </location>
    <ligand>
        <name>FMN</name>
        <dbReference type="ChEBI" id="CHEBI:58210"/>
        <note>ligand shared between dimeric partners</note>
    </ligand>
</feature>
<protein>
    <recommendedName>
        <fullName evidence="7">Putative NAD(P)H nitroreductase</fullName>
        <ecNumber evidence="7">1.-.-.-</ecNumber>
    </recommendedName>
</protein>
<gene>
    <name evidence="10" type="ORF">DRW48_01895</name>
</gene>
<keyword evidence="4 7" id="KW-0521">NADP</keyword>
<evidence type="ECO:0000256" key="3">
    <source>
        <dbReference type="ARBA" id="ARBA00022643"/>
    </source>
</evidence>
<keyword evidence="11" id="KW-1185">Reference proteome</keyword>
<name>A0A344PGV7_9RHOB</name>
<accession>A0A344PGV7</accession>
<evidence type="ECO:0000313" key="10">
    <source>
        <dbReference type="EMBL" id="AXC48612.1"/>
    </source>
</evidence>
<dbReference type="PIRSF" id="PIRSF000232">
    <property type="entry name" value="YdjA"/>
    <property type="match status" value="1"/>
</dbReference>
<dbReference type="InterPro" id="IPR026021">
    <property type="entry name" value="YdjA-like"/>
</dbReference>
<dbReference type="Gene3D" id="3.40.109.10">
    <property type="entry name" value="NADH Oxidase"/>
    <property type="match status" value="1"/>
</dbReference>
<dbReference type="Proteomes" id="UP000252023">
    <property type="component" value="Chromosome"/>
</dbReference>
<dbReference type="AlphaFoldDB" id="A0A344PGV7"/>
<organism evidence="10 11">
    <name type="scientific">Paracoccus suum</name>
    <dbReference type="NCBI Taxonomy" id="2259340"/>
    <lineage>
        <taxon>Bacteria</taxon>
        <taxon>Pseudomonadati</taxon>
        <taxon>Pseudomonadota</taxon>
        <taxon>Alphaproteobacteria</taxon>
        <taxon>Rhodobacterales</taxon>
        <taxon>Paracoccaceae</taxon>
        <taxon>Paracoccus</taxon>
    </lineage>
</organism>
<dbReference type="PANTHER" id="PTHR43821">
    <property type="entry name" value="NAD(P)H NITROREDUCTASE YDJA-RELATED"/>
    <property type="match status" value="1"/>
</dbReference>
<feature type="binding site" evidence="8">
    <location>
        <position position="46"/>
    </location>
    <ligand>
        <name>FMN</name>
        <dbReference type="ChEBI" id="CHEBI:58210"/>
        <note>ligand shared between dimeric partners</note>
    </ligand>
</feature>
<feature type="domain" description="Nitroreductase" evidence="9">
    <location>
        <begin position="13"/>
        <end position="168"/>
    </location>
</feature>
<dbReference type="PANTHER" id="PTHR43821:SF1">
    <property type="entry name" value="NAD(P)H NITROREDUCTASE YDJA-RELATED"/>
    <property type="match status" value="1"/>
</dbReference>
<evidence type="ECO:0000256" key="7">
    <source>
        <dbReference type="PIRNR" id="PIRNR000232"/>
    </source>
</evidence>
<dbReference type="GO" id="GO:0016491">
    <property type="term" value="F:oxidoreductase activity"/>
    <property type="evidence" value="ECO:0007669"/>
    <property type="project" value="UniProtKB-UniRule"/>
</dbReference>
<dbReference type="Pfam" id="PF00881">
    <property type="entry name" value="Nitroreductase"/>
    <property type="match status" value="1"/>
</dbReference>
<keyword evidence="3 7" id="KW-0288">FMN</keyword>
<keyword evidence="6 7" id="KW-0520">NAD</keyword>
<evidence type="ECO:0000256" key="6">
    <source>
        <dbReference type="ARBA" id="ARBA00023027"/>
    </source>
</evidence>
<dbReference type="SUPFAM" id="SSF55469">
    <property type="entry name" value="FMN-dependent nitroreductase-like"/>
    <property type="match status" value="1"/>
</dbReference>